<keyword evidence="1" id="KW-1133">Transmembrane helix</keyword>
<keyword evidence="3" id="KW-1185">Reference proteome</keyword>
<organism evidence="2 3">
    <name type="scientific">Aspergillus pseudotamarii</name>
    <dbReference type="NCBI Taxonomy" id="132259"/>
    <lineage>
        <taxon>Eukaryota</taxon>
        <taxon>Fungi</taxon>
        <taxon>Dikarya</taxon>
        <taxon>Ascomycota</taxon>
        <taxon>Pezizomycotina</taxon>
        <taxon>Eurotiomycetes</taxon>
        <taxon>Eurotiomycetidae</taxon>
        <taxon>Eurotiales</taxon>
        <taxon>Aspergillaceae</taxon>
        <taxon>Aspergillus</taxon>
        <taxon>Aspergillus subgen. Circumdati</taxon>
    </lineage>
</organism>
<sequence length="85" mass="9834">MSCLCLPCLLAEGLSLSYVFTLMQRRVMTLSFFSFLFSFVFLFAFTNYIFCISIILPIQHAELTTVFHLLFLGSWLADKLTLLTY</sequence>
<protein>
    <submittedName>
        <fullName evidence="2">Uncharacterized protein</fullName>
    </submittedName>
</protein>
<reference evidence="2 3" key="1">
    <citation type="submission" date="2019-04" db="EMBL/GenBank/DDBJ databases">
        <title>Friends and foes A comparative genomics study of 23 Aspergillus species from section Flavi.</title>
        <authorList>
            <consortium name="DOE Joint Genome Institute"/>
            <person name="Kjaerbolling I."/>
            <person name="Vesth T."/>
            <person name="Frisvad J.C."/>
            <person name="Nybo J.L."/>
            <person name="Theobald S."/>
            <person name="Kildgaard S."/>
            <person name="Isbrandt T."/>
            <person name="Kuo A."/>
            <person name="Sato A."/>
            <person name="Lyhne E.K."/>
            <person name="Kogle M.E."/>
            <person name="Wiebenga A."/>
            <person name="Kun R.S."/>
            <person name="Lubbers R.J."/>
            <person name="Makela M.R."/>
            <person name="Barry K."/>
            <person name="Chovatia M."/>
            <person name="Clum A."/>
            <person name="Daum C."/>
            <person name="Haridas S."/>
            <person name="He G."/>
            <person name="LaButti K."/>
            <person name="Lipzen A."/>
            <person name="Mondo S."/>
            <person name="Riley R."/>
            <person name="Salamov A."/>
            <person name="Simmons B.A."/>
            <person name="Magnuson J.K."/>
            <person name="Henrissat B."/>
            <person name="Mortensen U.H."/>
            <person name="Larsen T.O."/>
            <person name="Devries R.P."/>
            <person name="Grigoriev I.V."/>
            <person name="Machida M."/>
            <person name="Baker S.E."/>
            <person name="Andersen M.R."/>
        </authorList>
    </citation>
    <scope>NUCLEOTIDE SEQUENCE [LARGE SCALE GENOMIC DNA]</scope>
    <source>
        <strain evidence="2 3">CBS 117625</strain>
    </source>
</reference>
<proteinExistence type="predicted"/>
<name>A0A5N6SCB2_ASPPS</name>
<evidence type="ECO:0000256" key="1">
    <source>
        <dbReference type="SAM" id="Phobius"/>
    </source>
</evidence>
<dbReference type="EMBL" id="ML743638">
    <property type="protein sequence ID" value="KAE8132225.1"/>
    <property type="molecule type" value="Genomic_DNA"/>
</dbReference>
<accession>A0A5N6SCB2</accession>
<keyword evidence="1" id="KW-0812">Transmembrane</keyword>
<gene>
    <name evidence="2" type="ORF">BDV38DRAFT_216564</name>
</gene>
<feature type="transmembrane region" description="Helical" evidence="1">
    <location>
        <begin position="27"/>
        <end position="49"/>
    </location>
</feature>
<evidence type="ECO:0000313" key="3">
    <source>
        <dbReference type="Proteomes" id="UP000325672"/>
    </source>
</evidence>
<dbReference type="RefSeq" id="XP_031908288.1">
    <property type="nucleotide sequence ID" value="XM_032052721.1"/>
</dbReference>
<dbReference type="AlphaFoldDB" id="A0A5N6SCB2"/>
<keyword evidence="1" id="KW-0472">Membrane</keyword>
<evidence type="ECO:0000313" key="2">
    <source>
        <dbReference type="EMBL" id="KAE8132225.1"/>
    </source>
</evidence>
<dbReference type="Proteomes" id="UP000325672">
    <property type="component" value="Unassembled WGS sequence"/>
</dbReference>
<dbReference type="GeneID" id="43636931"/>